<dbReference type="RefSeq" id="WP_240171674.1">
    <property type="nucleotide sequence ID" value="NZ_CP092365.1"/>
</dbReference>
<dbReference type="GO" id="GO:0016301">
    <property type="term" value="F:kinase activity"/>
    <property type="evidence" value="ECO:0007669"/>
    <property type="project" value="UniProtKB-KW"/>
</dbReference>
<dbReference type="CDD" id="cd01167">
    <property type="entry name" value="bac_FRK"/>
    <property type="match status" value="1"/>
</dbReference>
<dbReference type="PANTHER" id="PTHR43085">
    <property type="entry name" value="HEXOKINASE FAMILY MEMBER"/>
    <property type="match status" value="1"/>
</dbReference>
<gene>
    <name evidence="7" type="ORF">MIU77_03500</name>
</gene>
<organism evidence="7 8">
    <name type="scientific">Mycolicibacillus parakoreensis</name>
    <dbReference type="NCBI Taxonomy" id="1069221"/>
    <lineage>
        <taxon>Bacteria</taxon>
        <taxon>Bacillati</taxon>
        <taxon>Actinomycetota</taxon>
        <taxon>Actinomycetes</taxon>
        <taxon>Mycobacteriales</taxon>
        <taxon>Mycobacteriaceae</taxon>
        <taxon>Mycolicibacillus</taxon>
    </lineage>
</organism>
<keyword evidence="5" id="KW-0067">ATP-binding</keyword>
<evidence type="ECO:0000256" key="4">
    <source>
        <dbReference type="ARBA" id="ARBA00022777"/>
    </source>
</evidence>
<evidence type="ECO:0000256" key="5">
    <source>
        <dbReference type="ARBA" id="ARBA00022840"/>
    </source>
</evidence>
<dbReference type="InterPro" id="IPR029056">
    <property type="entry name" value="Ribokinase-like"/>
</dbReference>
<dbReference type="EMBL" id="CP092365">
    <property type="protein sequence ID" value="ULN53423.1"/>
    <property type="molecule type" value="Genomic_DNA"/>
</dbReference>
<evidence type="ECO:0000313" key="7">
    <source>
        <dbReference type="EMBL" id="ULN53423.1"/>
    </source>
</evidence>
<keyword evidence="2" id="KW-0808">Transferase</keyword>
<feature type="domain" description="Carbohydrate kinase PfkB" evidence="6">
    <location>
        <begin position="22"/>
        <end position="296"/>
    </location>
</feature>
<evidence type="ECO:0000259" key="6">
    <source>
        <dbReference type="Pfam" id="PF00294"/>
    </source>
</evidence>
<reference evidence="7" key="1">
    <citation type="submission" date="2022-08" db="EMBL/GenBank/DDBJ databases">
        <title>Complete genome sequence of 14 non-tuberculosis mycobacteria type-strains.</title>
        <authorList>
            <person name="Igarashi Y."/>
            <person name="Osugi A."/>
            <person name="Mitarai S."/>
        </authorList>
    </citation>
    <scope>NUCLEOTIDE SEQUENCE</scope>
    <source>
        <strain evidence="7">DSM 45575</strain>
    </source>
</reference>
<protein>
    <submittedName>
        <fullName evidence="7">Carbohydrate kinase</fullName>
    </submittedName>
</protein>
<dbReference type="SUPFAM" id="SSF53613">
    <property type="entry name" value="Ribokinase-like"/>
    <property type="match status" value="1"/>
</dbReference>
<dbReference type="InterPro" id="IPR011611">
    <property type="entry name" value="PfkB_dom"/>
</dbReference>
<evidence type="ECO:0000313" key="8">
    <source>
        <dbReference type="Proteomes" id="UP001055200"/>
    </source>
</evidence>
<keyword evidence="8" id="KW-1185">Reference proteome</keyword>
<accession>A0ABY3U0C9</accession>
<keyword evidence="3" id="KW-0547">Nucleotide-binding</keyword>
<dbReference type="Proteomes" id="UP001055200">
    <property type="component" value="Chromosome"/>
</dbReference>
<dbReference type="PANTHER" id="PTHR43085:SF1">
    <property type="entry name" value="PSEUDOURIDINE KINASE-RELATED"/>
    <property type="match status" value="1"/>
</dbReference>
<evidence type="ECO:0000256" key="1">
    <source>
        <dbReference type="ARBA" id="ARBA00010688"/>
    </source>
</evidence>
<dbReference type="Gene3D" id="3.40.1190.20">
    <property type="match status" value="1"/>
</dbReference>
<dbReference type="InterPro" id="IPR002173">
    <property type="entry name" value="Carboh/pur_kinase_PfkB_CS"/>
</dbReference>
<proteinExistence type="inferred from homology"/>
<dbReference type="Pfam" id="PF00294">
    <property type="entry name" value="PfkB"/>
    <property type="match status" value="1"/>
</dbReference>
<name>A0ABY3U0C9_9MYCO</name>
<evidence type="ECO:0000256" key="2">
    <source>
        <dbReference type="ARBA" id="ARBA00022679"/>
    </source>
</evidence>
<dbReference type="PROSITE" id="PS00584">
    <property type="entry name" value="PFKB_KINASES_2"/>
    <property type="match status" value="1"/>
</dbReference>
<dbReference type="PROSITE" id="PS00583">
    <property type="entry name" value="PFKB_KINASES_1"/>
    <property type="match status" value="1"/>
</dbReference>
<comment type="similarity">
    <text evidence="1">Belongs to the carbohydrate kinase PfkB family.</text>
</comment>
<keyword evidence="4 7" id="KW-0418">Kinase</keyword>
<sequence>MAAALVIGDSLIEVVYRGGRVVGESVGGSPLNVAVGLGRLGHSVDLLTHLGDDAAGHRITERLRSSGVRLVAGSDSAGRTATARAVLGADGAVDYRFDLSWELTGTPEVPPPQVVHTGSIAAVLDPGCLAVAALVDTYHLSATVSFDPNVRTELIVDPGLARDRIIRLVERADLVKVSTEDLRWIAPDRRPEEVAASWLARGPAAVVVTDGARGAFGLCAAGRCAVSAPPVAVVDTVGAGDAFTAGLLDAVAAAGLLGGDRRAALRRIDVATLTAALRSGARCAAVTVGRRGADLPDRAALTGAGEPE</sequence>
<evidence type="ECO:0000256" key="3">
    <source>
        <dbReference type="ARBA" id="ARBA00022741"/>
    </source>
</evidence>
<dbReference type="InterPro" id="IPR050306">
    <property type="entry name" value="PfkB_Carbo_kinase"/>
</dbReference>